<reference evidence="1 2" key="1">
    <citation type="submission" date="2019-04" db="EMBL/GenBank/DDBJ databases">
        <title>Bacillus caeni sp. nov., a bacterium isolated from mangrove sediment.</title>
        <authorList>
            <person name="Huang H."/>
            <person name="Mo K."/>
            <person name="Hu Y."/>
        </authorList>
    </citation>
    <scope>NUCLEOTIDE SEQUENCE [LARGE SCALE GENOMIC DNA]</scope>
    <source>
        <strain evidence="1 2">HB172195</strain>
    </source>
</reference>
<evidence type="ECO:0000313" key="1">
    <source>
        <dbReference type="EMBL" id="TLS37578.1"/>
    </source>
</evidence>
<dbReference type="AlphaFoldDB" id="A0A5R9F7H6"/>
<gene>
    <name evidence="1" type="primary">fbpA</name>
    <name evidence="1" type="ORF">FCL54_10590</name>
</gene>
<name>A0A5R9F7H6_9BACL</name>
<dbReference type="Pfam" id="PF13076">
    <property type="entry name" value="Fur_reg_FbpA"/>
    <property type="match status" value="1"/>
</dbReference>
<comment type="caution">
    <text evidence="1">The sequence shown here is derived from an EMBL/GenBank/DDBJ whole genome shotgun (WGS) entry which is preliminary data.</text>
</comment>
<dbReference type="OrthoDB" id="2972281at2"/>
<protein>
    <submittedName>
        <fullName evidence="1">Fur-regulated basic protein FbpA</fullName>
    </submittedName>
</protein>
<accession>A0A5R9F7H6</accession>
<organism evidence="1 2">
    <name type="scientific">Exobacillus caeni</name>
    <dbReference type="NCBI Taxonomy" id="2574798"/>
    <lineage>
        <taxon>Bacteria</taxon>
        <taxon>Bacillati</taxon>
        <taxon>Bacillota</taxon>
        <taxon>Bacilli</taxon>
        <taxon>Bacillales</taxon>
        <taxon>Guptibacillaceae</taxon>
        <taxon>Exobacillus</taxon>
    </lineage>
</organism>
<dbReference type="Proteomes" id="UP000308230">
    <property type="component" value="Unassembled WGS sequence"/>
</dbReference>
<evidence type="ECO:0000313" key="2">
    <source>
        <dbReference type="Proteomes" id="UP000308230"/>
    </source>
</evidence>
<sequence>MAKPVQRAETRKKCLIDYLLARGIFKMGDKQLYMLPLSDLEKEYNQLRNEKERA</sequence>
<proteinExistence type="predicted"/>
<keyword evidence="2" id="KW-1185">Reference proteome</keyword>
<dbReference type="EMBL" id="SWLG01000006">
    <property type="protein sequence ID" value="TLS37578.1"/>
    <property type="molecule type" value="Genomic_DNA"/>
</dbReference>
<dbReference type="InterPro" id="IPR025072">
    <property type="entry name" value="Fur_reg_FbpA"/>
</dbReference>
<dbReference type="RefSeq" id="WP_138126138.1">
    <property type="nucleotide sequence ID" value="NZ_SWLG01000006.1"/>
</dbReference>